<organism evidence="18 19">
    <name type="scientific">Magallana gigas</name>
    <name type="common">Pacific oyster</name>
    <name type="synonym">Crassostrea gigas</name>
    <dbReference type="NCBI Taxonomy" id="29159"/>
    <lineage>
        <taxon>Eukaryota</taxon>
        <taxon>Metazoa</taxon>
        <taxon>Spiralia</taxon>
        <taxon>Lophotrochozoa</taxon>
        <taxon>Mollusca</taxon>
        <taxon>Bivalvia</taxon>
        <taxon>Autobranchia</taxon>
        <taxon>Pteriomorphia</taxon>
        <taxon>Ostreida</taxon>
        <taxon>Ostreoidea</taxon>
        <taxon>Ostreidae</taxon>
        <taxon>Magallana</taxon>
    </lineage>
</organism>
<reference evidence="18" key="1">
    <citation type="submission" date="2022-08" db="UniProtKB">
        <authorList>
            <consortium name="EnsemblMetazoa"/>
        </authorList>
    </citation>
    <scope>IDENTIFICATION</scope>
    <source>
        <strain evidence="18">05x7-T-G4-1.051#20</strain>
    </source>
</reference>
<dbReference type="GO" id="GO:0060271">
    <property type="term" value="P:cilium assembly"/>
    <property type="evidence" value="ECO:0007669"/>
    <property type="project" value="InterPro"/>
</dbReference>
<keyword evidence="11" id="KW-0966">Cell projection</keyword>
<feature type="coiled-coil region" evidence="16">
    <location>
        <begin position="137"/>
        <end position="249"/>
    </location>
</feature>
<dbReference type="InterPro" id="IPR041146">
    <property type="entry name" value="IFT81_CH"/>
</dbReference>
<keyword evidence="19" id="KW-1185">Reference proteome</keyword>
<keyword evidence="6" id="KW-0744">Spermatogenesis</keyword>
<comment type="function">
    <text evidence="13">Component of the intraflagellar transport (IFT) complex B: together with IFT74, forms a tubulin-binding module that specifically mediates transport of tubulin within the cilium. Binds tubulin via its CH (calponin-homology)-like region. Required for ciliogenesis. Required for proper regulation of SHH signaling. Plays an important role during spermatogenesis by modulating the assembly and elongation of the sperm flagella.</text>
</comment>
<dbReference type="GO" id="GO:0030992">
    <property type="term" value="C:intraciliary transport particle B"/>
    <property type="evidence" value="ECO:0007669"/>
    <property type="project" value="InterPro"/>
</dbReference>
<dbReference type="AlphaFoldDB" id="A0A8W8IXD0"/>
<dbReference type="PANTHER" id="PTHR15614">
    <property type="entry name" value="INTRAFLAGELLAR TRANSPORT PROTEIN 81 HOMOLOG"/>
    <property type="match status" value="1"/>
</dbReference>
<keyword evidence="7" id="KW-0007">Acetylation</keyword>
<evidence type="ECO:0000256" key="14">
    <source>
        <dbReference type="ARBA" id="ARBA00073058"/>
    </source>
</evidence>
<dbReference type="InterPro" id="IPR029600">
    <property type="entry name" value="IFT81"/>
</dbReference>
<evidence type="ECO:0000313" key="18">
    <source>
        <dbReference type="EnsemblMetazoa" id="G15823.1:cds"/>
    </source>
</evidence>
<protein>
    <recommendedName>
        <fullName evidence="14">Intraflagellar transport protein 81 homolog</fullName>
    </recommendedName>
    <alternativeName>
        <fullName evidence="15">Carnitine deficiency-associated protein expressed in ventricle 1</fullName>
    </alternativeName>
</protein>
<keyword evidence="8 16" id="KW-0175">Coiled coil</keyword>
<evidence type="ECO:0000256" key="9">
    <source>
        <dbReference type="ARBA" id="ARBA00023069"/>
    </source>
</evidence>
<evidence type="ECO:0000256" key="2">
    <source>
        <dbReference type="ARBA" id="ARBA00022490"/>
    </source>
</evidence>
<comment type="subcellular location">
    <subcellularLocation>
        <location evidence="1">Cytoplasm</location>
        <location evidence="1">Cytoskeleton</location>
        <location evidence="1">Cilium basal body</location>
    </subcellularLocation>
</comment>
<dbReference type="Pfam" id="PF18383">
    <property type="entry name" value="IFT81_CH"/>
    <property type="match status" value="1"/>
</dbReference>
<keyword evidence="5" id="KW-0970">Cilium biogenesis/degradation</keyword>
<dbReference type="Proteomes" id="UP000005408">
    <property type="component" value="Unassembled WGS sequence"/>
</dbReference>
<keyword evidence="2" id="KW-0963">Cytoplasm</keyword>
<evidence type="ECO:0000256" key="3">
    <source>
        <dbReference type="ARBA" id="ARBA00022553"/>
    </source>
</evidence>
<dbReference type="GO" id="GO:0015631">
    <property type="term" value="F:tubulin binding"/>
    <property type="evidence" value="ECO:0007669"/>
    <property type="project" value="InterPro"/>
</dbReference>
<evidence type="ECO:0000256" key="15">
    <source>
        <dbReference type="ARBA" id="ARBA00079903"/>
    </source>
</evidence>
<dbReference type="FunFam" id="1.10.418.70:FF:000001">
    <property type="entry name" value="Intraflagellar transport protein 81 homolog"/>
    <property type="match status" value="1"/>
</dbReference>
<dbReference type="GO" id="GO:0036064">
    <property type="term" value="C:ciliary basal body"/>
    <property type="evidence" value="ECO:0007669"/>
    <property type="project" value="TreeGrafter"/>
</dbReference>
<evidence type="ECO:0000256" key="13">
    <source>
        <dbReference type="ARBA" id="ARBA00055755"/>
    </source>
</evidence>
<dbReference type="EnsemblMetazoa" id="G15825.1">
    <property type="protein sequence ID" value="G15825.1:cds"/>
    <property type="gene ID" value="G15825"/>
</dbReference>
<dbReference type="InterPro" id="IPR043016">
    <property type="entry name" value="IFT81_N_sf"/>
</dbReference>
<evidence type="ECO:0000256" key="8">
    <source>
        <dbReference type="ARBA" id="ARBA00023054"/>
    </source>
</evidence>
<evidence type="ECO:0000256" key="5">
    <source>
        <dbReference type="ARBA" id="ARBA00022794"/>
    </source>
</evidence>
<dbReference type="Gene3D" id="1.10.418.70">
    <property type="entry name" value="Intraflagellar transport protein 81, N-terminal domain"/>
    <property type="match status" value="1"/>
</dbReference>
<evidence type="ECO:0000313" key="19">
    <source>
        <dbReference type="Proteomes" id="UP000005408"/>
    </source>
</evidence>
<evidence type="ECO:0000256" key="10">
    <source>
        <dbReference type="ARBA" id="ARBA00023212"/>
    </source>
</evidence>
<evidence type="ECO:0000256" key="6">
    <source>
        <dbReference type="ARBA" id="ARBA00022871"/>
    </source>
</evidence>
<dbReference type="GO" id="GO:0042073">
    <property type="term" value="P:intraciliary transport"/>
    <property type="evidence" value="ECO:0007669"/>
    <property type="project" value="InterPro"/>
</dbReference>
<keyword evidence="10" id="KW-0206">Cytoskeleton</keyword>
<evidence type="ECO:0000256" key="7">
    <source>
        <dbReference type="ARBA" id="ARBA00022990"/>
    </source>
</evidence>
<dbReference type="PANTHER" id="PTHR15614:SF2">
    <property type="entry name" value="INTRAFLAGELLAR TRANSPORT PROTEIN 81 HOMOLOG"/>
    <property type="match status" value="1"/>
</dbReference>
<accession>A0A8W8IXD0</accession>
<evidence type="ECO:0000256" key="4">
    <source>
        <dbReference type="ARBA" id="ARBA00022782"/>
    </source>
</evidence>
<evidence type="ECO:0000256" key="16">
    <source>
        <dbReference type="SAM" id="Coils"/>
    </source>
</evidence>
<evidence type="ECO:0000256" key="12">
    <source>
        <dbReference type="ARBA" id="ARBA00043983"/>
    </source>
</evidence>
<keyword evidence="9" id="KW-0969">Cilium</keyword>
<keyword evidence="3" id="KW-0597">Phosphoprotein</keyword>
<dbReference type="GO" id="GO:0030154">
    <property type="term" value="P:cell differentiation"/>
    <property type="evidence" value="ECO:0007669"/>
    <property type="project" value="UniProtKB-KW"/>
</dbReference>
<evidence type="ECO:0000256" key="1">
    <source>
        <dbReference type="ARBA" id="ARBA00004120"/>
    </source>
</evidence>
<comment type="similarity">
    <text evidence="12">Belongs to the IFT81 family.</text>
</comment>
<proteinExistence type="inferred from homology"/>
<evidence type="ECO:0000256" key="11">
    <source>
        <dbReference type="ARBA" id="ARBA00023273"/>
    </source>
</evidence>
<dbReference type="GO" id="GO:0007283">
    <property type="term" value="P:spermatogenesis"/>
    <property type="evidence" value="ECO:0007669"/>
    <property type="project" value="UniProtKB-KW"/>
</dbReference>
<feature type="domain" description="IFT81 calponin homology" evidence="17">
    <location>
        <begin position="3"/>
        <end position="122"/>
    </location>
</feature>
<dbReference type="EnsemblMetazoa" id="G15823.1">
    <property type="protein sequence ID" value="G15823.1:cds"/>
    <property type="gene ID" value="G15823"/>
</dbReference>
<evidence type="ECO:0000259" key="17">
    <source>
        <dbReference type="Pfam" id="PF18383"/>
    </source>
</evidence>
<name>A0A8W8IXD0_MAGGI</name>
<sequence length="283" mass="33183">MSEQLKYIIQELAKEPFSKTYNLISFDSLEPLQLLQVLTDVMSVIDPKQKVDIREEAPDQTAVRMFNTLRILKYKPPTEQIFRSGLVQGDKLVIYPILEWLLKRIPDLQKRAHLARFLVKVDVPPEIMAEDPIPDLYAQYEESMDQFKDLHKEAEGLKNAGYNTGEIKKDISNMEDEKEQLIKRVERLKRKVESHPNSTTMMNVARNLRLERDREKKLAEQRQEQSTLIQHEDQRIRRLQSQLNDTRQAAVGANPEGEFLSYRQSNILIEFNDSFRSTFSHNL</sequence>
<keyword evidence="4" id="KW-0221">Differentiation</keyword>